<evidence type="ECO:0000313" key="2">
    <source>
        <dbReference type="Proteomes" id="UP001440984"/>
    </source>
</evidence>
<sequence length="541" mass="56166">MRFLRALEGFSVYSPPGRPDPGLDRTVRLCAEHLQLLGAAVPAPAASGRIEGAGTGLSFGLTGWDGLGSGEVTEEAVQARCGLTAVHGRAAGGPRPLGVDYVSVLAGVLAAQGILAGVLGRLRGIPVQRVELPQARAATIVMATYVATATADEDADWFATAELTGRYRPPFRSADGVRFELETLDPDRWARFWAALGAPDRAVSRSWRPFAARFGRAIALLAPELFATAGAQPFARVVAVARETGAAVVRVRALAERRADPDLWPRKGTPAPWELLAGPVTPGAAREPSPVPDGAVLPLSGLRVVESTSRMQGPMASRLLGMLGADVLRVEPPGGDPGRGTPPMAGDCSAWFRAVNHGKQAVEIDFKTPAGRREVLELAAQADVFLHNWAPGKAGQLGLTPPDLAAVNPRLVYAEASGWGDALGPNPPVGTDFLVQAHSGVADLIDGRGSLVILLDVLGGAVAAEGVLAGLLGACRTGAGVVMRSSLLSAATTLLLDELRGVTGKARRAPACPPAVPADLATTDAFEHHGCAVVTSPWRFS</sequence>
<proteinExistence type="predicted"/>
<comment type="caution">
    <text evidence="1">The sequence shown here is derived from an EMBL/GenBank/DDBJ whole genome shotgun (WGS) entry which is preliminary data.</text>
</comment>
<dbReference type="Proteomes" id="UP001440984">
    <property type="component" value="Unassembled WGS sequence"/>
</dbReference>
<gene>
    <name evidence="1" type="ORF">ABJI51_03485</name>
</gene>
<keyword evidence="2" id="KW-1185">Reference proteome</keyword>
<organism evidence="1 2">
    <name type="scientific">Amycolatopsis melonis</name>
    <dbReference type="NCBI Taxonomy" id="3156488"/>
    <lineage>
        <taxon>Bacteria</taxon>
        <taxon>Bacillati</taxon>
        <taxon>Actinomycetota</taxon>
        <taxon>Actinomycetes</taxon>
        <taxon>Pseudonocardiales</taxon>
        <taxon>Pseudonocardiaceae</taxon>
        <taxon>Amycolatopsis</taxon>
    </lineage>
</organism>
<reference evidence="1 2" key="1">
    <citation type="submission" date="2024-05" db="EMBL/GenBank/DDBJ databases">
        <authorList>
            <person name="Zhao H."/>
            <person name="Xu Y."/>
            <person name="Lin S."/>
            <person name="Spain J.C."/>
            <person name="Zhou N.-Y."/>
        </authorList>
    </citation>
    <scope>NUCLEOTIDE SEQUENCE [LARGE SCALE GENOMIC DNA]</scope>
    <source>
        <strain evidence="1 2">NEAU-NG30</strain>
    </source>
</reference>
<dbReference type="SUPFAM" id="SSF89796">
    <property type="entry name" value="CoA-transferase family III (CaiB/BaiF)"/>
    <property type="match status" value="2"/>
</dbReference>
<dbReference type="Gene3D" id="3.40.50.10540">
    <property type="entry name" value="Crotonobetainyl-coa:carnitine coa-transferase, domain 1"/>
    <property type="match status" value="2"/>
</dbReference>
<protein>
    <submittedName>
        <fullName evidence="1">CoA transferase</fullName>
    </submittedName>
</protein>
<dbReference type="InterPro" id="IPR044855">
    <property type="entry name" value="CoA-Trfase_III_dom3_sf"/>
</dbReference>
<dbReference type="Pfam" id="PF02515">
    <property type="entry name" value="CoA_transf_3"/>
    <property type="match status" value="2"/>
</dbReference>
<dbReference type="InterPro" id="IPR050509">
    <property type="entry name" value="CoA-transferase_III"/>
</dbReference>
<accession>A0ABV0L786</accession>
<evidence type="ECO:0000313" key="1">
    <source>
        <dbReference type="EMBL" id="MEQ0558123.1"/>
    </source>
</evidence>
<dbReference type="InterPro" id="IPR023606">
    <property type="entry name" value="CoA-Trfase_III_dom_1_sf"/>
</dbReference>
<keyword evidence="1" id="KW-0808">Transferase</keyword>
<dbReference type="Gene3D" id="3.30.1540.10">
    <property type="entry name" value="formyl-coa transferase, domain 3"/>
    <property type="match status" value="1"/>
</dbReference>
<dbReference type="PANTHER" id="PTHR48228">
    <property type="entry name" value="SUCCINYL-COA--D-CITRAMALATE COA-TRANSFERASE"/>
    <property type="match status" value="1"/>
</dbReference>
<dbReference type="EMBL" id="JBDZYD010000001">
    <property type="protein sequence ID" value="MEQ0558123.1"/>
    <property type="molecule type" value="Genomic_DNA"/>
</dbReference>
<dbReference type="PANTHER" id="PTHR48228:SF5">
    <property type="entry name" value="ALPHA-METHYLACYL-COA RACEMASE"/>
    <property type="match status" value="1"/>
</dbReference>
<dbReference type="GO" id="GO:0016740">
    <property type="term" value="F:transferase activity"/>
    <property type="evidence" value="ECO:0007669"/>
    <property type="project" value="UniProtKB-KW"/>
</dbReference>
<name>A0ABV0L786_9PSEU</name>
<dbReference type="InterPro" id="IPR003673">
    <property type="entry name" value="CoA-Trfase_fam_III"/>
</dbReference>
<dbReference type="RefSeq" id="WP_348947449.1">
    <property type="nucleotide sequence ID" value="NZ_JBDZYD010000001.1"/>
</dbReference>